<evidence type="ECO:0000256" key="1">
    <source>
        <dbReference type="ARBA" id="ARBA00005564"/>
    </source>
</evidence>
<dbReference type="AlphaFoldDB" id="A0A4D7JRQ5"/>
<dbReference type="GO" id="GO:0017057">
    <property type="term" value="F:6-phosphogluconolactonase activity"/>
    <property type="evidence" value="ECO:0007669"/>
    <property type="project" value="TreeGrafter"/>
</dbReference>
<accession>A0A4D7JRQ5</accession>
<keyword evidence="2" id="KW-0119">Carbohydrate metabolism</keyword>
<evidence type="ECO:0000256" key="2">
    <source>
        <dbReference type="ARBA" id="ARBA00022526"/>
    </source>
</evidence>
<dbReference type="OrthoDB" id="9790815at2"/>
<dbReference type="PANTHER" id="PTHR30344:SF1">
    <property type="entry name" value="6-PHOSPHOGLUCONOLACTONASE"/>
    <property type="match status" value="1"/>
</dbReference>
<protein>
    <recommendedName>
        <fullName evidence="5">6-phosphogluconolactonase</fullName>
    </recommendedName>
</protein>
<keyword evidence="2" id="KW-0313">Glucose metabolism</keyword>
<sequence>MGDHPCVLAMSPDRRYILIGNYTGGNFSVYRIREDGAIGERVQTIAHKGSSINSQRQEAPHVHDLVFSPDNQNLLVADLGTDRVEVYQYNANSEKPFLLKKNRGISVPSGNGPRHVKFNPEGNKLIIAEELSETVGVANYNKGKLKYIKTENLNTDKEKGKGSAAEIQFFPNRNKFLVSNRGEINSLTYFDLEENEKFTFSAEVEVPRYFMILPGGKELLVAGQKSNDIVLVEIPTESNENSEQRTLLKTDQPVYILPVFH</sequence>
<organism evidence="3 4">
    <name type="scientific">Mangrovivirga cuniculi</name>
    <dbReference type="NCBI Taxonomy" id="2715131"/>
    <lineage>
        <taxon>Bacteria</taxon>
        <taxon>Pseudomonadati</taxon>
        <taxon>Bacteroidota</taxon>
        <taxon>Cytophagia</taxon>
        <taxon>Cytophagales</taxon>
        <taxon>Mangrovivirgaceae</taxon>
        <taxon>Mangrovivirga</taxon>
    </lineage>
</organism>
<evidence type="ECO:0000313" key="3">
    <source>
        <dbReference type="EMBL" id="QCK14516.1"/>
    </source>
</evidence>
<dbReference type="SUPFAM" id="SSF50974">
    <property type="entry name" value="Nitrous oxide reductase, N-terminal domain"/>
    <property type="match status" value="1"/>
</dbReference>
<dbReference type="InterPro" id="IPR015943">
    <property type="entry name" value="WD40/YVTN_repeat-like_dom_sf"/>
</dbReference>
<keyword evidence="4" id="KW-1185">Reference proteome</keyword>
<comment type="similarity">
    <text evidence="1">Belongs to the cycloisomerase 2 family.</text>
</comment>
<dbReference type="Proteomes" id="UP000298616">
    <property type="component" value="Chromosome"/>
</dbReference>
<dbReference type="InterPro" id="IPR019405">
    <property type="entry name" value="Lactonase_7-beta_prop"/>
</dbReference>
<dbReference type="KEGG" id="fpf:DCC35_07055"/>
<dbReference type="PANTHER" id="PTHR30344">
    <property type="entry name" value="6-PHOSPHOGLUCONOLACTONASE-RELATED"/>
    <property type="match status" value="1"/>
</dbReference>
<dbReference type="Pfam" id="PF10282">
    <property type="entry name" value="Lactonase"/>
    <property type="match status" value="1"/>
</dbReference>
<dbReference type="GO" id="GO:0006006">
    <property type="term" value="P:glucose metabolic process"/>
    <property type="evidence" value="ECO:0007669"/>
    <property type="project" value="UniProtKB-KW"/>
</dbReference>
<gene>
    <name evidence="3" type="ORF">DCC35_07055</name>
</gene>
<proteinExistence type="inferred from homology"/>
<dbReference type="InterPro" id="IPR011045">
    <property type="entry name" value="N2O_reductase_N"/>
</dbReference>
<evidence type="ECO:0000313" key="4">
    <source>
        <dbReference type="Proteomes" id="UP000298616"/>
    </source>
</evidence>
<name>A0A4D7JRQ5_9BACT</name>
<dbReference type="Gene3D" id="2.130.10.10">
    <property type="entry name" value="YVTN repeat-like/Quinoprotein amine dehydrogenase"/>
    <property type="match status" value="1"/>
</dbReference>
<dbReference type="EMBL" id="CP028923">
    <property type="protein sequence ID" value="QCK14516.1"/>
    <property type="molecule type" value="Genomic_DNA"/>
</dbReference>
<dbReference type="GO" id="GO:0005829">
    <property type="term" value="C:cytosol"/>
    <property type="evidence" value="ECO:0007669"/>
    <property type="project" value="TreeGrafter"/>
</dbReference>
<reference evidence="3 4" key="1">
    <citation type="submission" date="2018-04" db="EMBL/GenBank/DDBJ databases">
        <title>Complete genome uncultured novel isolate.</title>
        <authorList>
            <person name="Merlino G."/>
        </authorList>
    </citation>
    <scope>NUCLEOTIDE SEQUENCE [LARGE SCALE GENOMIC DNA]</scope>
    <source>
        <strain evidence="4">R1DC9</strain>
    </source>
</reference>
<dbReference type="InterPro" id="IPR050282">
    <property type="entry name" value="Cycloisomerase_2"/>
</dbReference>
<evidence type="ECO:0008006" key="5">
    <source>
        <dbReference type="Google" id="ProtNLM"/>
    </source>
</evidence>